<dbReference type="AlphaFoldDB" id="A0A7C2BLM3"/>
<name>A0A7C2BLM3_9CREN</name>
<evidence type="ECO:0000313" key="2">
    <source>
        <dbReference type="EMBL" id="HEF88054.1"/>
    </source>
</evidence>
<keyword evidence="1" id="KW-0472">Membrane</keyword>
<comment type="caution">
    <text evidence="2">The sequence shown here is derived from an EMBL/GenBank/DDBJ whole genome shotgun (WGS) entry which is preliminary data.</text>
</comment>
<feature type="transmembrane region" description="Helical" evidence="1">
    <location>
        <begin position="136"/>
        <end position="157"/>
    </location>
</feature>
<keyword evidence="1" id="KW-0812">Transmembrane</keyword>
<organism evidence="2">
    <name type="scientific">Thermosphaera aggregans</name>
    <dbReference type="NCBI Taxonomy" id="54254"/>
    <lineage>
        <taxon>Archaea</taxon>
        <taxon>Thermoproteota</taxon>
        <taxon>Thermoprotei</taxon>
        <taxon>Desulfurococcales</taxon>
        <taxon>Desulfurococcaceae</taxon>
        <taxon>Thermosphaera</taxon>
    </lineage>
</organism>
<feature type="transmembrane region" description="Helical" evidence="1">
    <location>
        <begin position="113"/>
        <end position="130"/>
    </location>
</feature>
<feature type="transmembrane region" description="Helical" evidence="1">
    <location>
        <begin position="169"/>
        <end position="197"/>
    </location>
</feature>
<keyword evidence="2" id="KW-0808">Transferase</keyword>
<feature type="transmembrane region" description="Helical" evidence="1">
    <location>
        <begin position="209"/>
        <end position="227"/>
    </location>
</feature>
<evidence type="ECO:0000256" key="1">
    <source>
        <dbReference type="SAM" id="Phobius"/>
    </source>
</evidence>
<sequence>MLDGISTEVLIRESIYTIILFIWVLIVVIPLTKFSYNMMIKRGTTHIKAVYYNRKIIHILAGGLVSIMIPLLGYTTPITIIPMLVLLFLATYIPHKTGRLLYWFQDPDNINEVNFVIMWGVVMIASWAVFRDWVYGVVPVAFMSFGDGITGIVRNALYNRRNKSWFGNLAMAVVAVPVGQIILGLPGAFAGLVASIVEHFEIHSKIDDNITVPLVSFLIILGFRLIGA</sequence>
<reference evidence="2" key="1">
    <citation type="journal article" date="2020" name="mSystems">
        <title>Genome- and Community-Level Interaction Insights into Carbon Utilization and Element Cycling Functions of Hydrothermarchaeota in Hydrothermal Sediment.</title>
        <authorList>
            <person name="Zhou Z."/>
            <person name="Liu Y."/>
            <person name="Xu W."/>
            <person name="Pan J."/>
            <person name="Luo Z.H."/>
            <person name="Li M."/>
        </authorList>
    </citation>
    <scope>NUCLEOTIDE SEQUENCE [LARGE SCALE GENOMIC DNA]</scope>
    <source>
        <strain evidence="2">SpSt-23</strain>
    </source>
</reference>
<proteinExistence type="predicted"/>
<dbReference type="GO" id="GO:0016301">
    <property type="term" value="F:kinase activity"/>
    <property type="evidence" value="ECO:0007669"/>
    <property type="project" value="UniProtKB-KW"/>
</dbReference>
<feature type="transmembrane region" description="Helical" evidence="1">
    <location>
        <begin position="15"/>
        <end position="36"/>
    </location>
</feature>
<gene>
    <name evidence="2" type="ORF">ENP55_07325</name>
</gene>
<accession>A0A7C2BLM3</accession>
<dbReference type="EMBL" id="DSJT01000045">
    <property type="protein sequence ID" value="HEF88054.1"/>
    <property type="molecule type" value="Genomic_DNA"/>
</dbReference>
<keyword evidence="1" id="KW-1133">Transmembrane helix</keyword>
<protein>
    <submittedName>
        <fullName evidence="2">Dolichol kinase</fullName>
    </submittedName>
</protein>
<feature type="transmembrane region" description="Helical" evidence="1">
    <location>
        <begin position="56"/>
        <end position="72"/>
    </location>
</feature>
<keyword evidence="2" id="KW-0418">Kinase</keyword>
<feature type="transmembrane region" description="Helical" evidence="1">
    <location>
        <begin position="78"/>
        <end position="93"/>
    </location>
</feature>